<dbReference type="Gramene" id="OPUNC09G05430.1">
    <property type="protein sequence ID" value="OPUNC09G05430.1"/>
    <property type="gene ID" value="OPUNC09G05430"/>
</dbReference>
<reference evidence="2" key="2">
    <citation type="submission" date="2018-05" db="EMBL/GenBank/DDBJ databases">
        <title>OpunRS2 (Oryza punctata Reference Sequence Version 2).</title>
        <authorList>
            <person name="Zhang J."/>
            <person name="Kudrna D."/>
            <person name="Lee S."/>
            <person name="Talag J."/>
            <person name="Welchert J."/>
            <person name="Wing R.A."/>
        </authorList>
    </citation>
    <scope>NUCLEOTIDE SEQUENCE [LARGE SCALE GENOMIC DNA]</scope>
</reference>
<dbReference type="EnsemblPlants" id="OPUNC09G05430.1">
    <property type="protein sequence ID" value="OPUNC09G05430.1"/>
    <property type="gene ID" value="OPUNC09G05430"/>
</dbReference>
<evidence type="ECO:0000313" key="3">
    <source>
        <dbReference type="Proteomes" id="UP000026962"/>
    </source>
</evidence>
<sequence>MATESAKTACRTLRLALTDMGAKARGVPGENASALEFSEWTQQAGCAVSDCATAYGDCYARVSAAFAMGLLQQSGCEHIAKFPDFAKGNWEVSIQDISLALRAWRKQFWQKDGRSAAKARLLEQLAKTEAADQGEEPAEEGGGDAQDHPDVENNGLRPKLCVRPLFRDWRSRNEKFVVVKNLPKARYLLRPIYREMLINGNRYQVVNIANWMRTHPGRTLEDYDRVRTARLEDMARFWRNHQRTDRQEAIAQRRYSLSFVSPPSPLRVIYNISSDDEPSSPDHPFESGSCFGDEDVIYLEAKL</sequence>
<feature type="region of interest" description="Disordered" evidence="1">
    <location>
        <begin position="128"/>
        <end position="156"/>
    </location>
</feature>
<proteinExistence type="predicted"/>
<dbReference type="Proteomes" id="UP000026962">
    <property type="component" value="Chromosome 9"/>
</dbReference>
<dbReference type="HOGENOM" id="CLU_061671_1_0_1"/>
<dbReference type="AlphaFoldDB" id="A0A0E0M014"/>
<protein>
    <submittedName>
        <fullName evidence="2">Uncharacterized protein</fullName>
    </submittedName>
</protein>
<keyword evidence="3" id="KW-1185">Reference proteome</keyword>
<name>A0A0E0M014_ORYPU</name>
<organism evidence="2">
    <name type="scientific">Oryza punctata</name>
    <name type="common">Red rice</name>
    <dbReference type="NCBI Taxonomy" id="4537"/>
    <lineage>
        <taxon>Eukaryota</taxon>
        <taxon>Viridiplantae</taxon>
        <taxon>Streptophyta</taxon>
        <taxon>Embryophyta</taxon>
        <taxon>Tracheophyta</taxon>
        <taxon>Spermatophyta</taxon>
        <taxon>Magnoliopsida</taxon>
        <taxon>Liliopsida</taxon>
        <taxon>Poales</taxon>
        <taxon>Poaceae</taxon>
        <taxon>BOP clade</taxon>
        <taxon>Oryzoideae</taxon>
        <taxon>Oryzeae</taxon>
        <taxon>Oryzinae</taxon>
        <taxon>Oryza</taxon>
    </lineage>
</organism>
<evidence type="ECO:0000256" key="1">
    <source>
        <dbReference type="SAM" id="MobiDB-lite"/>
    </source>
</evidence>
<evidence type="ECO:0000313" key="2">
    <source>
        <dbReference type="EnsemblPlants" id="OPUNC09G05430.1"/>
    </source>
</evidence>
<feature type="compositionally biased region" description="Acidic residues" evidence="1">
    <location>
        <begin position="132"/>
        <end position="142"/>
    </location>
</feature>
<dbReference type="OMA" id="GNCCARV"/>
<reference evidence="2" key="1">
    <citation type="submission" date="2015-04" db="UniProtKB">
        <authorList>
            <consortium name="EnsemblPlants"/>
        </authorList>
    </citation>
    <scope>IDENTIFICATION</scope>
</reference>
<accession>A0A0E0M014</accession>